<organism evidence="1 2">
    <name type="scientific">Racocetra persica</name>
    <dbReference type="NCBI Taxonomy" id="160502"/>
    <lineage>
        <taxon>Eukaryota</taxon>
        <taxon>Fungi</taxon>
        <taxon>Fungi incertae sedis</taxon>
        <taxon>Mucoromycota</taxon>
        <taxon>Glomeromycotina</taxon>
        <taxon>Glomeromycetes</taxon>
        <taxon>Diversisporales</taxon>
        <taxon>Gigasporaceae</taxon>
        <taxon>Racocetra</taxon>
    </lineage>
</organism>
<dbReference type="EMBL" id="CAJVQC010026747">
    <property type="protein sequence ID" value="CAG8734105.1"/>
    <property type="molecule type" value="Genomic_DNA"/>
</dbReference>
<name>A0ACA9Q1T4_9GLOM</name>
<evidence type="ECO:0000313" key="1">
    <source>
        <dbReference type="EMBL" id="CAG8734105.1"/>
    </source>
</evidence>
<sequence length="166" mass="19034">MGHILTGLDIRTGELRIKELEKVKLPWVSNPKIQEKLFNLLDNDLAKLIKEKLLRNFNPLAEFNCLKIETGKLFSTISRKQADNSIFFTTIQKFNQEIKKNVPPNKFLVIVDEAHRSQHGEFAQIMRSLLPNAAFLGLTATPITKKERITSEAFGEKEYIYTSTQS</sequence>
<evidence type="ECO:0000313" key="2">
    <source>
        <dbReference type="Proteomes" id="UP000789920"/>
    </source>
</evidence>
<proteinExistence type="predicted"/>
<keyword evidence="2" id="KW-1185">Reference proteome</keyword>
<protein>
    <submittedName>
        <fullName evidence="1">2862_t:CDS:1</fullName>
    </submittedName>
</protein>
<reference evidence="1" key="1">
    <citation type="submission" date="2021-06" db="EMBL/GenBank/DDBJ databases">
        <authorList>
            <person name="Kallberg Y."/>
            <person name="Tangrot J."/>
            <person name="Rosling A."/>
        </authorList>
    </citation>
    <scope>NUCLEOTIDE SEQUENCE</scope>
    <source>
        <strain evidence="1">MA461A</strain>
    </source>
</reference>
<dbReference type="Proteomes" id="UP000789920">
    <property type="component" value="Unassembled WGS sequence"/>
</dbReference>
<feature type="non-terminal residue" evidence="1">
    <location>
        <position position="166"/>
    </location>
</feature>
<accession>A0ACA9Q1T4</accession>
<comment type="caution">
    <text evidence="1">The sequence shown here is derived from an EMBL/GenBank/DDBJ whole genome shotgun (WGS) entry which is preliminary data.</text>
</comment>
<gene>
    <name evidence="1" type="ORF">RPERSI_LOCUS12468</name>
</gene>